<sequence>MFESMFWGAALVALIGSAAIVAIGASFQPGLSRRNEVDPRVPDPRRTFGRKRRWRRPPRVARRIGPLPMR</sequence>
<dbReference type="HOGENOM" id="CLU_2753257_0_0_5"/>
<keyword evidence="1" id="KW-0812">Transmembrane</keyword>
<keyword evidence="1" id="KW-1133">Transmembrane helix</keyword>
<dbReference type="EMBL" id="CP003811">
    <property type="protein sequence ID" value="AIQ88744.1"/>
    <property type="molecule type" value="Genomic_DNA"/>
</dbReference>
<keyword evidence="1" id="KW-0472">Membrane</keyword>
<accession>A0A089Q2B7</accession>
<dbReference type="KEGG" id="mor:MOC_0989"/>
<name>A0A089Q2B7_9HYPH</name>
<dbReference type="Proteomes" id="UP000029492">
    <property type="component" value="Chromosome"/>
</dbReference>
<protein>
    <submittedName>
        <fullName evidence="2">Protein of unassigned function</fullName>
    </submittedName>
</protein>
<organism evidence="2 3">
    <name type="scientific">Methylobacterium oryzae CBMB20</name>
    <dbReference type="NCBI Taxonomy" id="693986"/>
    <lineage>
        <taxon>Bacteria</taxon>
        <taxon>Pseudomonadati</taxon>
        <taxon>Pseudomonadota</taxon>
        <taxon>Alphaproteobacteria</taxon>
        <taxon>Hyphomicrobiales</taxon>
        <taxon>Methylobacteriaceae</taxon>
        <taxon>Methylobacterium</taxon>
    </lineage>
</organism>
<dbReference type="eggNOG" id="ENOG50310A2">
    <property type="taxonomic scope" value="Bacteria"/>
</dbReference>
<dbReference type="RefSeq" id="WP_043350771.1">
    <property type="nucleotide sequence ID" value="NZ_CP003811.1"/>
</dbReference>
<evidence type="ECO:0000256" key="1">
    <source>
        <dbReference type="SAM" id="Phobius"/>
    </source>
</evidence>
<reference evidence="2 3" key="1">
    <citation type="journal article" date="2014" name="PLoS ONE">
        <title>Genome Information of Methylobacterium oryzae, a Plant-Probiotic Methylotroph in the Phyllosphere.</title>
        <authorList>
            <person name="Kwak M.J."/>
            <person name="Jeong H."/>
            <person name="Madhaiyan M."/>
            <person name="Lee Y."/>
            <person name="Sa T.M."/>
            <person name="Oh T.K."/>
            <person name="Kim J.F."/>
        </authorList>
    </citation>
    <scope>NUCLEOTIDE SEQUENCE [LARGE SCALE GENOMIC DNA]</scope>
    <source>
        <strain evidence="2 3">CBMB20</strain>
    </source>
</reference>
<proteinExistence type="predicted"/>
<feature type="transmembrane region" description="Helical" evidence="1">
    <location>
        <begin position="6"/>
        <end position="27"/>
    </location>
</feature>
<dbReference type="AlphaFoldDB" id="A0A089Q2B7"/>
<gene>
    <name evidence="2" type="ORF">MOC_0989</name>
</gene>
<evidence type="ECO:0000313" key="2">
    <source>
        <dbReference type="EMBL" id="AIQ88744.1"/>
    </source>
</evidence>
<evidence type="ECO:0000313" key="3">
    <source>
        <dbReference type="Proteomes" id="UP000029492"/>
    </source>
</evidence>
<dbReference type="STRING" id="693986.MOC_0989"/>
<keyword evidence="3" id="KW-1185">Reference proteome</keyword>